<reference evidence="1 2" key="1">
    <citation type="submission" date="2024-06" db="EMBL/GenBank/DDBJ databases">
        <authorList>
            <person name="Kraege A."/>
            <person name="Thomma B."/>
        </authorList>
    </citation>
    <scope>NUCLEOTIDE SEQUENCE [LARGE SCALE GENOMIC DNA]</scope>
</reference>
<name>A0ABP1FU26_9CHLO</name>
<dbReference type="EMBL" id="CAXHTA020000007">
    <property type="protein sequence ID" value="CAL5222941.1"/>
    <property type="molecule type" value="Genomic_DNA"/>
</dbReference>
<dbReference type="Proteomes" id="UP001497392">
    <property type="component" value="Unassembled WGS sequence"/>
</dbReference>
<organism evidence="1 2">
    <name type="scientific">Coccomyxa viridis</name>
    <dbReference type="NCBI Taxonomy" id="1274662"/>
    <lineage>
        <taxon>Eukaryota</taxon>
        <taxon>Viridiplantae</taxon>
        <taxon>Chlorophyta</taxon>
        <taxon>core chlorophytes</taxon>
        <taxon>Trebouxiophyceae</taxon>
        <taxon>Trebouxiophyceae incertae sedis</taxon>
        <taxon>Coccomyxaceae</taxon>
        <taxon>Coccomyxa</taxon>
    </lineage>
</organism>
<protein>
    <submittedName>
        <fullName evidence="1">G5377 protein</fullName>
    </submittedName>
</protein>
<accession>A0ABP1FU26</accession>
<sequence>MQKDNPPCYKVCNMSDVTLAERLIAQAQELEADVGQLEEQYLPIVAADKLPKAKGLRDTSADCRSGEAWAVKLGPTFQKSWSRALLVEDKNERARPQDIILTRKELEKNIPREDSCLLSDTDDIVVKVSNAQLQKAGLGPYFTLTIPAESAR</sequence>
<evidence type="ECO:0000313" key="2">
    <source>
        <dbReference type="Proteomes" id="UP001497392"/>
    </source>
</evidence>
<evidence type="ECO:0000313" key="1">
    <source>
        <dbReference type="EMBL" id="CAL5222941.1"/>
    </source>
</evidence>
<proteinExistence type="predicted"/>
<comment type="caution">
    <text evidence="1">The sequence shown here is derived from an EMBL/GenBank/DDBJ whole genome shotgun (WGS) entry which is preliminary data.</text>
</comment>
<keyword evidence="2" id="KW-1185">Reference proteome</keyword>
<gene>
    <name evidence="1" type="primary">g5377</name>
    <name evidence="1" type="ORF">VP750_LOCUS4600</name>
</gene>